<evidence type="ECO:0000256" key="4">
    <source>
        <dbReference type="ARBA" id="ARBA00022898"/>
    </source>
</evidence>
<dbReference type="InterPro" id="IPR005814">
    <property type="entry name" value="Aminotrans_3"/>
</dbReference>
<reference evidence="9 13" key="3">
    <citation type="journal article" date="2019" name="Nat. Med.">
        <title>A library of human gut bacterial isolates paired with longitudinal multiomics data enables mechanistic microbiome research.</title>
        <authorList>
            <person name="Poyet M."/>
            <person name="Groussin M."/>
            <person name="Gibbons S.M."/>
            <person name="Avila-Pacheco J."/>
            <person name="Jiang X."/>
            <person name="Kearney S.M."/>
            <person name="Perrotta A.R."/>
            <person name="Berdy B."/>
            <person name="Zhao S."/>
            <person name="Lieberman T.D."/>
            <person name="Swanson P.K."/>
            <person name="Smith M."/>
            <person name="Roesemann S."/>
            <person name="Alexander J.E."/>
            <person name="Rich S.A."/>
            <person name="Livny J."/>
            <person name="Vlamakis H."/>
            <person name="Clish C."/>
            <person name="Bullock K."/>
            <person name="Deik A."/>
            <person name="Scott J."/>
            <person name="Pierce K.A."/>
            <person name="Xavier R.J."/>
            <person name="Alm E.J."/>
        </authorList>
    </citation>
    <scope>NUCLEOTIDE SEQUENCE [LARGE SCALE GENOMIC DNA]</scope>
    <source>
        <strain evidence="9 13">BIOML-A7</strain>
    </source>
</reference>
<dbReference type="PANTHER" id="PTHR11986:SF79">
    <property type="entry name" value="ACETYLORNITHINE AMINOTRANSFERASE, MITOCHONDRIAL"/>
    <property type="match status" value="1"/>
</dbReference>
<accession>A0A0D8J3K0</accession>
<dbReference type="EMBL" id="WMZR01000001">
    <property type="protein sequence ID" value="MTS50075.1"/>
    <property type="molecule type" value="Genomic_DNA"/>
</dbReference>
<dbReference type="InterPro" id="IPR015421">
    <property type="entry name" value="PyrdxlP-dep_Trfase_major"/>
</dbReference>
<dbReference type="Gene3D" id="3.40.640.10">
    <property type="entry name" value="Type I PLP-dependent aspartate aminotransferase-like (Major domain)"/>
    <property type="match status" value="1"/>
</dbReference>
<reference evidence="8 12" key="4">
    <citation type="submission" date="2019-08" db="EMBL/GenBank/DDBJ databases">
        <title>In-depth cultivation of the pig gut microbiome towards novel bacterial diversity and tailored functional studies.</title>
        <authorList>
            <person name="Wylensek D."/>
            <person name="Hitch T.C.A."/>
            <person name="Clavel T."/>
        </authorList>
    </citation>
    <scope>NUCLEOTIDE SEQUENCE [LARGE SCALE GENOMIC DNA]</scope>
    <source>
        <strain evidence="8 12">WCA3-601-WT-6J</strain>
    </source>
</reference>
<evidence type="ECO:0000313" key="11">
    <source>
        <dbReference type="Proteomes" id="UP000053433"/>
    </source>
</evidence>
<evidence type="ECO:0000256" key="5">
    <source>
        <dbReference type="RuleBase" id="RU003560"/>
    </source>
</evidence>
<gene>
    <name evidence="7" type="ORF">ASJ35_03130</name>
    <name evidence="8" type="ORF">FYJ76_00480</name>
    <name evidence="9" type="ORF">GMD52_00775</name>
    <name evidence="6" type="ORF">TQ39_06880</name>
</gene>
<dbReference type="InterPro" id="IPR015424">
    <property type="entry name" value="PyrdxlP-dep_Trfase"/>
</dbReference>
<evidence type="ECO:0000256" key="1">
    <source>
        <dbReference type="ARBA" id="ARBA00001933"/>
    </source>
</evidence>
<evidence type="ECO:0000313" key="10">
    <source>
        <dbReference type="Proteomes" id="UP000032483"/>
    </source>
</evidence>
<dbReference type="Gene3D" id="3.90.1150.10">
    <property type="entry name" value="Aspartate Aminotransferase, domain 1"/>
    <property type="match status" value="1"/>
</dbReference>
<dbReference type="GO" id="GO:0008483">
    <property type="term" value="F:transaminase activity"/>
    <property type="evidence" value="ECO:0007669"/>
    <property type="project" value="UniProtKB-KW"/>
</dbReference>
<dbReference type="GO" id="GO:0030170">
    <property type="term" value="F:pyridoxal phosphate binding"/>
    <property type="evidence" value="ECO:0007669"/>
    <property type="project" value="InterPro"/>
</dbReference>
<dbReference type="InterPro" id="IPR050103">
    <property type="entry name" value="Class-III_PLP-dep_AT"/>
</dbReference>
<reference evidence="7 11" key="2">
    <citation type="submission" date="2015-10" db="EMBL/GenBank/DDBJ databases">
        <title>A novel member of the family Ruminococcaceae isolated from human faeces.</title>
        <authorList>
            <person name="Shkoporov A.N."/>
            <person name="Chaplin A.V."/>
            <person name="Motuzova O.V."/>
            <person name="Kafarskaia L.I."/>
            <person name="Efimov B.A."/>
        </authorList>
    </citation>
    <scope>NUCLEOTIDE SEQUENCE [LARGE SCALE GENOMIC DNA]</scope>
    <source>
        <strain evidence="7 11">668</strain>
    </source>
</reference>
<reference evidence="6" key="1">
    <citation type="submission" date="2015-02" db="EMBL/GenBank/DDBJ databases">
        <title>A novel member of the family Ruminococcaceae isolated from human feces.</title>
        <authorList>
            <person name="Shkoporov A.N."/>
            <person name="Chaplin A.V."/>
            <person name="Motuzova O.V."/>
            <person name="Kafarskaia L.I."/>
            <person name="Khokhlova E.V."/>
            <person name="Efimov B.A."/>
        </authorList>
    </citation>
    <scope>NUCLEOTIDE SEQUENCE [LARGE SCALE GENOMIC DNA]</scope>
    <source>
        <strain evidence="6">585-1</strain>
    </source>
</reference>
<dbReference type="EMBL" id="JXXK01000007">
    <property type="protein sequence ID" value="KJF40358.1"/>
    <property type="molecule type" value="Genomic_DNA"/>
</dbReference>
<evidence type="ECO:0000313" key="13">
    <source>
        <dbReference type="Proteomes" id="UP000449193"/>
    </source>
</evidence>
<dbReference type="GO" id="GO:0042802">
    <property type="term" value="F:identical protein binding"/>
    <property type="evidence" value="ECO:0007669"/>
    <property type="project" value="TreeGrafter"/>
</dbReference>
<comment type="caution">
    <text evidence="6">The sequence shown here is derived from an EMBL/GenBank/DDBJ whole genome shotgun (WGS) entry which is preliminary data.</text>
</comment>
<evidence type="ECO:0000313" key="6">
    <source>
        <dbReference type="EMBL" id="KJF40358.1"/>
    </source>
</evidence>
<dbReference type="Proteomes" id="UP000032483">
    <property type="component" value="Unassembled WGS sequence"/>
</dbReference>
<evidence type="ECO:0000256" key="2">
    <source>
        <dbReference type="ARBA" id="ARBA00022576"/>
    </source>
</evidence>
<evidence type="ECO:0000313" key="7">
    <source>
        <dbReference type="EMBL" id="KUE77288.1"/>
    </source>
</evidence>
<dbReference type="Pfam" id="PF00202">
    <property type="entry name" value="Aminotran_3"/>
    <property type="match status" value="1"/>
</dbReference>
<dbReference type="Proteomes" id="UP000449193">
    <property type="component" value="Unassembled WGS sequence"/>
</dbReference>
<evidence type="ECO:0000313" key="12">
    <source>
        <dbReference type="Proteomes" id="UP000431913"/>
    </source>
</evidence>
<comment type="cofactor">
    <cofactor evidence="1">
        <name>pyridoxal 5'-phosphate</name>
        <dbReference type="ChEBI" id="CHEBI:597326"/>
    </cofactor>
</comment>
<proteinExistence type="inferred from homology"/>
<evidence type="ECO:0000256" key="3">
    <source>
        <dbReference type="ARBA" id="ARBA00022679"/>
    </source>
</evidence>
<dbReference type="AlphaFoldDB" id="A0A0D8J3K0"/>
<keyword evidence="10" id="KW-1185">Reference proteome</keyword>
<dbReference type="RefSeq" id="WP_050004997.1">
    <property type="nucleotide sequence ID" value="NZ_CAOJUJ010000008.1"/>
</dbReference>
<keyword evidence="3 8" id="KW-0808">Transferase</keyword>
<dbReference type="Proteomes" id="UP000431913">
    <property type="component" value="Unassembled WGS sequence"/>
</dbReference>
<dbReference type="EMBL" id="LMUA01000003">
    <property type="protein sequence ID" value="KUE77288.1"/>
    <property type="molecule type" value="Genomic_DNA"/>
</dbReference>
<dbReference type="SUPFAM" id="SSF53383">
    <property type="entry name" value="PLP-dependent transferases"/>
    <property type="match status" value="1"/>
</dbReference>
<dbReference type="EMBL" id="VUNJ01000001">
    <property type="protein sequence ID" value="MST90419.1"/>
    <property type="molecule type" value="Genomic_DNA"/>
</dbReference>
<dbReference type="GeneID" id="42856335"/>
<sequence>MIQNIRRSLTDLLGAEYTAAVCRARAALTGESPEALRAVADEKVDFYPEAFARRQEELMGDIGHSLAPAFADTEDGAPTHSYRAAQHSFAAPLGGLGAFRIGEDGRLYFAGKSEHYQIPLGHDFPGYSLIENAKRLGIPNATHNNTRGFITRTLERRLIAAANGLQPTDPALDRILSQKEPGVLNTVINLETGSLAVEAALKMMLSRFYTIDGAPAQYAGRVPVFVVMADNAGGVTGNYHGTTVLAQTLRGLWPDFYTAAQKNELYKVVSVPINDSGAFAETMRRWNEGKYKTAGFCHEIVLMNYGGIRLSEEYLQAAYKVCRATDTPVLCDEIQSCAWYDGLFLFRKYGLTPDFVSVGKGFPGGVYPASKILTSAAFDSLSQFGALVTNGQEELASLAYLVTMEFIGANGAHIEAAGRYYHEQVRALAQKYPQVCTGVEGDAHMTALCFDSVDDAVDFCTRMNRDRCVDISAQTYKPNCPPVALTKLPLITTETMAGRLVALFDSALAETAAQKGAAL</sequence>
<protein>
    <submittedName>
        <fullName evidence="8">Aminotransferase class III-fold pyridoxal phosphate-dependent enzyme</fullName>
    </submittedName>
</protein>
<organism evidence="6 10">
    <name type="scientific">Ruthenibacterium lactatiformans</name>
    <dbReference type="NCBI Taxonomy" id="1550024"/>
    <lineage>
        <taxon>Bacteria</taxon>
        <taxon>Bacillati</taxon>
        <taxon>Bacillota</taxon>
        <taxon>Clostridia</taxon>
        <taxon>Eubacteriales</taxon>
        <taxon>Oscillospiraceae</taxon>
        <taxon>Ruthenibacterium</taxon>
    </lineage>
</organism>
<dbReference type="Proteomes" id="UP000053433">
    <property type="component" value="Unassembled WGS sequence"/>
</dbReference>
<accession>A0A0W7TTY6</accession>
<name>A0A0D8J3K0_9FIRM</name>
<dbReference type="PANTHER" id="PTHR11986">
    <property type="entry name" value="AMINOTRANSFERASE CLASS III"/>
    <property type="match status" value="1"/>
</dbReference>
<comment type="similarity">
    <text evidence="5">Belongs to the class-III pyridoxal-phosphate-dependent aminotransferase family.</text>
</comment>
<evidence type="ECO:0000313" key="9">
    <source>
        <dbReference type="EMBL" id="MTS50075.1"/>
    </source>
</evidence>
<evidence type="ECO:0000313" key="8">
    <source>
        <dbReference type="EMBL" id="MST90419.1"/>
    </source>
</evidence>
<keyword evidence="4 5" id="KW-0663">Pyridoxal phosphate</keyword>
<dbReference type="InterPro" id="IPR015422">
    <property type="entry name" value="PyrdxlP-dep_Trfase_small"/>
</dbReference>
<keyword evidence="2 8" id="KW-0032">Aminotransferase</keyword>